<evidence type="ECO:0000256" key="1">
    <source>
        <dbReference type="SAM" id="Phobius"/>
    </source>
</evidence>
<dbReference type="Pfam" id="PF10648">
    <property type="entry name" value="Gmad2"/>
    <property type="match status" value="1"/>
</dbReference>
<protein>
    <recommendedName>
        <fullName evidence="6">Glucose/Sorbosone dehydrogenase domain-containing protein</fullName>
    </recommendedName>
</protein>
<dbReference type="EMBL" id="MFPS01000006">
    <property type="protein sequence ID" value="OGH59797.1"/>
    <property type="molecule type" value="Genomic_DNA"/>
</dbReference>
<evidence type="ECO:0008006" key="6">
    <source>
        <dbReference type="Google" id="ProtNLM"/>
    </source>
</evidence>
<keyword evidence="1" id="KW-1133">Transmembrane helix</keyword>
<dbReference type="PANTHER" id="PTHR19328">
    <property type="entry name" value="HEDGEHOG-INTERACTING PROTEIN"/>
    <property type="match status" value="1"/>
</dbReference>
<evidence type="ECO:0000259" key="2">
    <source>
        <dbReference type="Pfam" id="PF10648"/>
    </source>
</evidence>
<feature type="transmembrane region" description="Helical" evidence="1">
    <location>
        <begin position="24"/>
        <end position="45"/>
    </location>
</feature>
<dbReference type="Proteomes" id="UP000177067">
    <property type="component" value="Unassembled WGS sequence"/>
</dbReference>
<dbReference type="AlphaFoldDB" id="A0A1F6LKA2"/>
<reference evidence="4 5" key="1">
    <citation type="journal article" date="2016" name="Nat. Commun.">
        <title>Thousands of microbial genomes shed light on interconnected biogeochemical processes in an aquifer system.</title>
        <authorList>
            <person name="Anantharaman K."/>
            <person name="Brown C.T."/>
            <person name="Hug L.A."/>
            <person name="Sharon I."/>
            <person name="Castelle C.J."/>
            <person name="Probst A.J."/>
            <person name="Thomas B.C."/>
            <person name="Singh A."/>
            <person name="Wilkins M.J."/>
            <person name="Karaoz U."/>
            <person name="Brodie E.L."/>
            <person name="Williams K.H."/>
            <person name="Hubbard S.S."/>
            <person name="Banfield J.F."/>
        </authorList>
    </citation>
    <scope>NUCLEOTIDE SEQUENCE [LARGE SCALE GENOMIC DNA]</scope>
</reference>
<dbReference type="InterPro" id="IPR018911">
    <property type="entry name" value="Gmad2_Ig-like_dom"/>
</dbReference>
<comment type="caution">
    <text evidence="4">The sequence shown here is derived from an EMBL/GenBank/DDBJ whole genome shotgun (WGS) entry which is preliminary data.</text>
</comment>
<dbReference type="InterPro" id="IPR011041">
    <property type="entry name" value="Quinoprot_gluc/sorb_DH_b-prop"/>
</dbReference>
<evidence type="ECO:0000313" key="5">
    <source>
        <dbReference type="Proteomes" id="UP000177067"/>
    </source>
</evidence>
<keyword evidence="1" id="KW-0812">Transmembrane</keyword>
<dbReference type="SUPFAM" id="SSF50952">
    <property type="entry name" value="Soluble quinoprotein glucose dehydrogenase"/>
    <property type="match status" value="1"/>
</dbReference>
<organism evidence="4 5">
    <name type="scientific">Candidatus Magasanikbacteria bacterium RIFCSPHIGHO2_01_FULL_33_34</name>
    <dbReference type="NCBI Taxonomy" id="1798671"/>
    <lineage>
        <taxon>Bacteria</taxon>
        <taxon>Candidatus Magasanikiibacteriota</taxon>
    </lineage>
</organism>
<dbReference type="Gene3D" id="2.120.10.30">
    <property type="entry name" value="TolB, C-terminal domain"/>
    <property type="match status" value="1"/>
</dbReference>
<gene>
    <name evidence="4" type="ORF">A2725_02150</name>
</gene>
<proteinExistence type="predicted"/>
<dbReference type="PANTHER" id="PTHR19328:SF53">
    <property type="entry name" value="MEMBRANE PROTEIN"/>
    <property type="match status" value="1"/>
</dbReference>
<sequence>MCGIYLKLVGELEIRLFYMQKRTIIIVVLISVFVVISIFVATFYYNNLRGVSPVILPPPDNIADIIDNKDKIIEDEIDSEPVDFPLTLPDGFEISIFARDLPGARVMAQGPNGGMWVSQTKENKVTFLEVEDGKVVRQSNVFGDLNRPHGLVFDPSDPYLLYIAEEDKISRVRINSDGGLEKIVDLNSGGRHYTRTIAFGPDDRLYVSIGSACDVCIESNEQRGKIFSMNRDGSDFKEYARGLRNTVFFTWSYIDGRMFGTDMGRDLLGDGLPPDEINIIEEGQNYGWPICYGKNIHDTDFDKNIYIRNPCVEPFERESFIDLQAHVAPLGLAFVPEEGWPEEYWYNLLVAYHGSWNRSEPVGYKIARIKLDDKGNYIGEDDFISGWLTDDNKALGRPVDILAMPGGIMYVSDDKAGVIYKIIYTGKRSETVDLDFDDCILAGNSVMESYPQQCRMNGVTYVQDIGNELDKLDLIRINTPRPNQLVSRPIKITGEARGNWFFEADFPVYLYDDNGIELGMGIASAKGDWMTEEFVPFELILDFEKPTTKKGNLILQKDNPSGLAEFDDRLYIPVVFN</sequence>
<dbReference type="InterPro" id="IPR011042">
    <property type="entry name" value="6-blade_b-propeller_TolB-like"/>
</dbReference>
<evidence type="ECO:0000313" key="4">
    <source>
        <dbReference type="EMBL" id="OGH59797.1"/>
    </source>
</evidence>
<evidence type="ECO:0000259" key="3">
    <source>
        <dbReference type="Pfam" id="PF22807"/>
    </source>
</evidence>
<keyword evidence="1" id="KW-0472">Membrane</keyword>
<accession>A0A1F6LKA2</accession>
<name>A0A1F6LKA2_9BACT</name>
<dbReference type="InterPro" id="IPR054539">
    <property type="entry name" value="Beta-prop_PDH"/>
</dbReference>
<dbReference type="Pfam" id="PF22807">
    <property type="entry name" value="TrAA12"/>
    <property type="match status" value="1"/>
</dbReference>
<feature type="domain" description="Bacterial spore germination immunoglobulin-like" evidence="2">
    <location>
        <begin position="475"/>
        <end position="561"/>
    </location>
</feature>
<feature type="domain" description="Pyrroloquinoline quinone-dependent pyranose dehydrogenase beta-propeller" evidence="3">
    <location>
        <begin position="87"/>
        <end position="422"/>
    </location>
</feature>